<dbReference type="EC" id="3.2.1.40" evidence="2"/>
<keyword evidence="3" id="KW-0378">Hydrolase</keyword>
<evidence type="ECO:0000259" key="7">
    <source>
        <dbReference type="Pfam" id="PF17389"/>
    </source>
</evidence>
<dbReference type="InterPro" id="IPR008902">
    <property type="entry name" value="Rhamnosid_concanavalin"/>
</dbReference>
<feature type="domain" description="Alpha-L-rhamnosidase six-hairpin glycosidase" evidence="7">
    <location>
        <begin position="474"/>
        <end position="811"/>
    </location>
</feature>
<evidence type="ECO:0000256" key="4">
    <source>
        <dbReference type="SAM" id="SignalP"/>
    </source>
</evidence>
<feature type="domain" description="Alpha-L-rhamnosidase concanavalin-like" evidence="5">
    <location>
        <begin position="364"/>
        <end position="456"/>
    </location>
</feature>
<gene>
    <name evidence="9" type="ORF">GJU39_12055</name>
</gene>
<dbReference type="GO" id="GO:0005975">
    <property type="term" value="P:carbohydrate metabolic process"/>
    <property type="evidence" value="ECO:0007669"/>
    <property type="project" value="InterPro"/>
</dbReference>
<dbReference type="Gene3D" id="2.60.120.260">
    <property type="entry name" value="Galactose-binding domain-like"/>
    <property type="match status" value="2"/>
</dbReference>
<accession>A0A7K0FZP6</accession>
<dbReference type="PANTHER" id="PTHR33307">
    <property type="entry name" value="ALPHA-RHAMNOSIDASE (EUROFUNG)"/>
    <property type="match status" value="1"/>
</dbReference>
<dbReference type="Pfam" id="PF17389">
    <property type="entry name" value="Bac_rhamnosid6H"/>
    <property type="match status" value="1"/>
</dbReference>
<dbReference type="Pfam" id="PF25788">
    <property type="entry name" value="Ig_Rha78A_N"/>
    <property type="match status" value="1"/>
</dbReference>
<evidence type="ECO:0000313" key="9">
    <source>
        <dbReference type="EMBL" id="MRX76822.1"/>
    </source>
</evidence>
<dbReference type="Pfam" id="PF17390">
    <property type="entry name" value="Bac_rhamnosid_C"/>
    <property type="match status" value="1"/>
</dbReference>
<dbReference type="InterPro" id="IPR012341">
    <property type="entry name" value="6hp_glycosidase-like_sf"/>
</dbReference>
<evidence type="ECO:0000313" key="10">
    <source>
        <dbReference type="Proteomes" id="UP000487757"/>
    </source>
</evidence>
<dbReference type="SUPFAM" id="SSF48208">
    <property type="entry name" value="Six-hairpin glycosidases"/>
    <property type="match status" value="1"/>
</dbReference>
<name>A0A7K0FZP6_9SPHI</name>
<evidence type="ECO:0000256" key="3">
    <source>
        <dbReference type="ARBA" id="ARBA00022801"/>
    </source>
</evidence>
<evidence type="ECO:0000256" key="1">
    <source>
        <dbReference type="ARBA" id="ARBA00001445"/>
    </source>
</evidence>
<dbReference type="PANTHER" id="PTHR33307:SF11">
    <property type="entry name" value="ALPHA-L-RHAMNOSIDASE"/>
    <property type="match status" value="1"/>
</dbReference>
<dbReference type="EMBL" id="WKKH01000016">
    <property type="protein sequence ID" value="MRX76822.1"/>
    <property type="molecule type" value="Genomic_DNA"/>
</dbReference>
<feature type="domain" description="Bacterial alpha-L-rhamnosidase N-terminal" evidence="6">
    <location>
        <begin position="183"/>
        <end position="352"/>
    </location>
</feature>
<dbReference type="RefSeq" id="WP_154281052.1">
    <property type="nucleotide sequence ID" value="NZ_JBHUJQ010000001.1"/>
</dbReference>
<evidence type="ECO:0000259" key="8">
    <source>
        <dbReference type="Pfam" id="PF17390"/>
    </source>
</evidence>
<protein>
    <recommendedName>
        <fullName evidence="2">alpha-L-rhamnosidase</fullName>
        <ecNumber evidence="2">3.2.1.40</ecNumber>
    </recommendedName>
</protein>
<evidence type="ECO:0000259" key="6">
    <source>
        <dbReference type="Pfam" id="PF08531"/>
    </source>
</evidence>
<dbReference type="GO" id="GO:0030596">
    <property type="term" value="F:alpha-L-rhamnosidase activity"/>
    <property type="evidence" value="ECO:0007669"/>
    <property type="project" value="UniProtKB-EC"/>
</dbReference>
<organism evidence="9 10">
    <name type="scientific">Pedobacter petrophilus</name>
    <dbReference type="NCBI Taxonomy" id="1908241"/>
    <lineage>
        <taxon>Bacteria</taxon>
        <taxon>Pseudomonadati</taxon>
        <taxon>Bacteroidota</taxon>
        <taxon>Sphingobacteriia</taxon>
        <taxon>Sphingobacteriales</taxon>
        <taxon>Sphingobacteriaceae</taxon>
        <taxon>Pedobacter</taxon>
    </lineage>
</organism>
<keyword evidence="4" id="KW-0732">Signal</keyword>
<sequence>MSRILFFSWLFSISISLSAQDIQVAQLSCAYLNNPIGIDTSTPGLSWKLQSKQHNVTQTAYQVLVASSFGNLNKNIGNVWDTKKVASNQSIQVHYKGSRLVSTQKYYWKVRVWDHYGKSSGWSKPAFFQMGLLNSTDWKDAKWIAYEKLADSNVNVLPTDGKKDKNNANNVLPMIRKEFRVAKPIKNATIFISGLGHFELSLNGAKVGDDFLAPGWTKYDKEALYVTYDITNQLKKGANAIGVMLGNGFYYVPPVKGRYRKLKSAFGYPKMICRLKIEYTDGTFANLVSNESWKTAPSPVIFSSIYGGEDYDANLEQKGWNAAGFNDRSWKSSLLVDGPELNAQQEAPVKVFETFNAKSILPTRNKEWVYDLGQNASAIIELKVRGKKGDTIRITPAELLKEDGTVTQKNTGGPSYFTYILKGNGVETWRPRFFYTGFRYLQVKGGVPAGKEHSLQQPVIEDLRGLHIRNAAETVGSFRSSNELFNKTFTLIDWSIKSNMMSVFTDCPQREKLGWLEQLHLMGKSVNYNYATAPLFRKAMEDMRNSQLANGLVPEIAPEYVKFEWGGDMFRDSPEWGSSCILVPWDLYKYYGDLQALTDYYPVMQRYIKYLESKANQHILSQGLGDWYDLGPKPPGVSQLTPMGITATAIYHYDLKILEKIAALLGKKEDVLAYSKLAAKVRKAFNARFFNAETKQYGSGSQAANAVAVYMELVDEKDKQAVVENLVKDIQSHNNGLTAGDIGYRYVLRVLEDAGRSDVIFDMNSRSDVPGYGMQIAKGATALTESWAALPTVSNNHFMLGHLMEWFYSGVGGIRQDENSVAFNKIRIEPHVVGDLTSADVSYDSPYGKISSKWQKMDKSFLLEVHIPVNTTADIYFPSKLKQTITDEINPRISGLKIENGKAKITVGSGHYKFKSTDEEM</sequence>
<dbReference type="Gene3D" id="2.60.40.10">
    <property type="entry name" value="Immunoglobulins"/>
    <property type="match status" value="1"/>
</dbReference>
<proteinExistence type="predicted"/>
<keyword evidence="10" id="KW-1185">Reference proteome</keyword>
<dbReference type="InterPro" id="IPR008928">
    <property type="entry name" value="6-hairpin_glycosidase_sf"/>
</dbReference>
<dbReference type="AlphaFoldDB" id="A0A7K0FZP6"/>
<comment type="caution">
    <text evidence="9">The sequence shown here is derived from an EMBL/GenBank/DDBJ whole genome shotgun (WGS) entry which is preliminary data.</text>
</comment>
<dbReference type="InterPro" id="IPR016007">
    <property type="entry name" value="Alpha_rhamnosid"/>
</dbReference>
<dbReference type="InterPro" id="IPR035396">
    <property type="entry name" value="Bac_rhamnosid6H"/>
</dbReference>
<dbReference type="Pfam" id="PF05592">
    <property type="entry name" value="Bac_rhamnosid"/>
    <property type="match status" value="1"/>
</dbReference>
<dbReference type="InterPro" id="IPR013783">
    <property type="entry name" value="Ig-like_fold"/>
</dbReference>
<dbReference type="InterPro" id="IPR035398">
    <property type="entry name" value="Bac_rhamnosid_C"/>
</dbReference>
<comment type="catalytic activity">
    <reaction evidence="1">
        <text>Hydrolysis of terminal non-reducing alpha-L-rhamnose residues in alpha-L-rhamnosides.</text>
        <dbReference type="EC" id="3.2.1.40"/>
    </reaction>
</comment>
<dbReference type="Proteomes" id="UP000487757">
    <property type="component" value="Unassembled WGS sequence"/>
</dbReference>
<feature type="domain" description="Alpha-L-rhamnosidase C-terminal" evidence="8">
    <location>
        <begin position="813"/>
        <end position="888"/>
    </location>
</feature>
<dbReference type="Gene3D" id="2.60.420.10">
    <property type="entry name" value="Maltose phosphorylase, domain 3"/>
    <property type="match status" value="1"/>
</dbReference>
<dbReference type="Pfam" id="PF08531">
    <property type="entry name" value="Bac_rhamnosid_N"/>
    <property type="match status" value="1"/>
</dbReference>
<evidence type="ECO:0000256" key="2">
    <source>
        <dbReference type="ARBA" id="ARBA00012652"/>
    </source>
</evidence>
<evidence type="ECO:0000259" key="5">
    <source>
        <dbReference type="Pfam" id="PF05592"/>
    </source>
</evidence>
<dbReference type="Gene3D" id="1.50.10.10">
    <property type="match status" value="1"/>
</dbReference>
<dbReference type="PIRSF" id="PIRSF010631">
    <property type="entry name" value="A-rhamnsds"/>
    <property type="match status" value="1"/>
</dbReference>
<dbReference type="InterPro" id="IPR013737">
    <property type="entry name" value="Bac_rhamnosid_N"/>
</dbReference>
<reference evidence="9 10" key="1">
    <citation type="submission" date="2019-11" db="EMBL/GenBank/DDBJ databases">
        <title>Pedobacter petrophilus genome.</title>
        <authorList>
            <person name="Feldbauer M.J."/>
            <person name="Newman J.D."/>
        </authorList>
    </citation>
    <scope>NUCLEOTIDE SEQUENCE [LARGE SCALE GENOMIC DNA]</scope>
    <source>
        <strain evidence="9 10">LMG 29686</strain>
    </source>
</reference>
<dbReference type="OrthoDB" id="9766741at2"/>
<feature type="chain" id="PRO_5029851566" description="alpha-L-rhamnosidase" evidence="4">
    <location>
        <begin position="20"/>
        <end position="921"/>
    </location>
</feature>
<feature type="signal peptide" evidence="4">
    <location>
        <begin position="1"/>
        <end position="19"/>
    </location>
</feature>